<dbReference type="GO" id="GO:0005886">
    <property type="term" value="C:plasma membrane"/>
    <property type="evidence" value="ECO:0007669"/>
    <property type="project" value="TreeGrafter"/>
</dbReference>
<evidence type="ECO:0000256" key="1">
    <source>
        <dbReference type="ARBA" id="ARBA00004141"/>
    </source>
</evidence>
<dbReference type="Gene3D" id="1.10.287.70">
    <property type="match status" value="1"/>
</dbReference>
<feature type="transmembrane region" description="Helical" evidence="10">
    <location>
        <begin position="142"/>
        <end position="162"/>
    </location>
</feature>
<dbReference type="WBParaSite" id="TCLT_0000311501-mRNA-1">
    <property type="protein sequence ID" value="TCLT_0000311501-mRNA-1"/>
    <property type="gene ID" value="TCLT_0000311501"/>
</dbReference>
<feature type="domain" description="Potassium channel" evidence="11">
    <location>
        <begin position="32"/>
        <end position="89"/>
    </location>
</feature>
<evidence type="ECO:0000256" key="10">
    <source>
        <dbReference type="SAM" id="Phobius"/>
    </source>
</evidence>
<evidence type="ECO:0000256" key="8">
    <source>
        <dbReference type="RuleBase" id="RU003857"/>
    </source>
</evidence>
<evidence type="ECO:0000259" key="11">
    <source>
        <dbReference type="Pfam" id="PF07885"/>
    </source>
</evidence>
<sequence length="347" mass="39085">LFLLQILRKVKNYSEEVVKQIESCWKPESDERAEWNFVTSTLYGFGIVTTLGYNRIAPITLAGRIFCILYGLCGIPVTMITIANVGRYMNTFAKSCKQKIEKFRVHYWNRKTKLKNKTHQDDNGNNNNDDNDDKNEESSTGFASLVLVAAFLVYVAFGALLLPLLNGETDFINGLYYNFLCLTAIDFGQLVPQRVAFLPITFMYVCIGLAITTIAIDVGSEYVRKLHYVGQKMKNVASTRIWFGGKTLKVLDLLHEVGNKCGVEASVIDKMDLDNVIEQAIARNEGRQQLPLKHEDIISTNEPISELLSPEQQSIAAHPIEMYPLLSRSKIRSRSNAQSNNLASLML</sequence>
<evidence type="ECO:0000313" key="12">
    <source>
        <dbReference type="WBParaSite" id="TCLT_0000311501-mRNA-1"/>
    </source>
</evidence>
<keyword evidence="2 8" id="KW-0813">Transport</keyword>
<proteinExistence type="inferred from homology"/>
<name>A0A0N5CSB4_THECL</name>
<feature type="region of interest" description="Disordered" evidence="9">
    <location>
        <begin position="116"/>
        <end position="136"/>
    </location>
</feature>
<feature type="transmembrane region" description="Helical" evidence="10">
    <location>
        <begin position="35"/>
        <end position="53"/>
    </location>
</feature>
<organism evidence="12">
    <name type="scientific">Thelazia callipaeda</name>
    <name type="common">Oriental eyeworm</name>
    <name type="synonym">Parasitic nematode</name>
    <dbReference type="NCBI Taxonomy" id="103827"/>
    <lineage>
        <taxon>Eukaryota</taxon>
        <taxon>Metazoa</taxon>
        <taxon>Ecdysozoa</taxon>
        <taxon>Nematoda</taxon>
        <taxon>Chromadorea</taxon>
        <taxon>Rhabditida</taxon>
        <taxon>Spirurina</taxon>
        <taxon>Spiruromorpha</taxon>
        <taxon>Thelazioidea</taxon>
        <taxon>Thelaziidae</taxon>
        <taxon>Thelazia</taxon>
    </lineage>
</organism>
<keyword evidence="7 8" id="KW-0407">Ion channel</keyword>
<evidence type="ECO:0000256" key="2">
    <source>
        <dbReference type="ARBA" id="ARBA00022448"/>
    </source>
</evidence>
<comment type="similarity">
    <text evidence="8">Belongs to the two pore domain potassium channel (TC 1.A.1.8) family.</text>
</comment>
<dbReference type="OMA" id="ASTRIWF"/>
<evidence type="ECO:0000256" key="3">
    <source>
        <dbReference type="ARBA" id="ARBA00022692"/>
    </source>
</evidence>
<dbReference type="AlphaFoldDB" id="A0A0N5CSB4"/>
<feature type="transmembrane region" description="Helical" evidence="10">
    <location>
        <begin position="65"/>
        <end position="85"/>
    </location>
</feature>
<dbReference type="Pfam" id="PF07885">
    <property type="entry name" value="Ion_trans_2"/>
    <property type="match status" value="2"/>
</dbReference>
<keyword evidence="6 10" id="KW-0472">Membrane</keyword>
<dbReference type="InterPro" id="IPR003280">
    <property type="entry name" value="2pore_dom_K_chnl"/>
</dbReference>
<keyword evidence="4 10" id="KW-1133">Transmembrane helix</keyword>
<dbReference type="PANTHER" id="PTHR11003">
    <property type="entry name" value="POTASSIUM CHANNEL, SUBFAMILY K"/>
    <property type="match status" value="1"/>
</dbReference>
<dbReference type="GO" id="GO:0022841">
    <property type="term" value="F:potassium ion leak channel activity"/>
    <property type="evidence" value="ECO:0007669"/>
    <property type="project" value="TreeGrafter"/>
</dbReference>
<keyword evidence="3 8" id="KW-0812">Transmembrane</keyword>
<evidence type="ECO:0000256" key="5">
    <source>
        <dbReference type="ARBA" id="ARBA00023065"/>
    </source>
</evidence>
<reference evidence="12" key="1">
    <citation type="submission" date="2017-02" db="UniProtKB">
        <authorList>
            <consortium name="WormBaseParasite"/>
        </authorList>
    </citation>
    <scope>IDENTIFICATION</scope>
</reference>
<dbReference type="PANTHER" id="PTHR11003:SF93">
    <property type="entry name" value="POTASSIUM CHANNEL DOMAIN-CONTAINING PROTEIN"/>
    <property type="match status" value="1"/>
</dbReference>
<dbReference type="GO" id="GO:0030322">
    <property type="term" value="P:stabilization of membrane potential"/>
    <property type="evidence" value="ECO:0007669"/>
    <property type="project" value="TreeGrafter"/>
</dbReference>
<evidence type="ECO:0000256" key="7">
    <source>
        <dbReference type="ARBA" id="ARBA00023303"/>
    </source>
</evidence>
<dbReference type="GO" id="GO:0015271">
    <property type="term" value="F:outward rectifier potassium channel activity"/>
    <property type="evidence" value="ECO:0007669"/>
    <property type="project" value="TreeGrafter"/>
</dbReference>
<protein>
    <submittedName>
        <fullName evidence="12">Ion_trans_2 domain-containing protein</fullName>
    </submittedName>
</protein>
<evidence type="ECO:0000256" key="9">
    <source>
        <dbReference type="SAM" id="MobiDB-lite"/>
    </source>
</evidence>
<comment type="subcellular location">
    <subcellularLocation>
        <location evidence="1">Membrane</location>
        <topology evidence="1">Multi-pass membrane protein</topology>
    </subcellularLocation>
</comment>
<dbReference type="InterPro" id="IPR013099">
    <property type="entry name" value="K_chnl_dom"/>
</dbReference>
<dbReference type="PRINTS" id="PR01333">
    <property type="entry name" value="2POREKCHANEL"/>
</dbReference>
<feature type="domain" description="Potassium channel" evidence="11">
    <location>
        <begin position="151"/>
        <end position="224"/>
    </location>
</feature>
<accession>A0A0N5CSB4</accession>
<feature type="transmembrane region" description="Helical" evidence="10">
    <location>
        <begin position="174"/>
        <end position="191"/>
    </location>
</feature>
<evidence type="ECO:0000256" key="6">
    <source>
        <dbReference type="ARBA" id="ARBA00023136"/>
    </source>
</evidence>
<evidence type="ECO:0000256" key="4">
    <source>
        <dbReference type="ARBA" id="ARBA00022989"/>
    </source>
</evidence>
<dbReference type="SUPFAM" id="SSF81324">
    <property type="entry name" value="Voltage-gated potassium channels"/>
    <property type="match status" value="2"/>
</dbReference>
<feature type="transmembrane region" description="Helical" evidence="10">
    <location>
        <begin position="197"/>
        <end position="216"/>
    </location>
</feature>
<keyword evidence="5 8" id="KW-0406">Ion transport</keyword>